<organism evidence="10">
    <name type="scientific">Notodromas monacha</name>
    <dbReference type="NCBI Taxonomy" id="399045"/>
    <lineage>
        <taxon>Eukaryota</taxon>
        <taxon>Metazoa</taxon>
        <taxon>Ecdysozoa</taxon>
        <taxon>Arthropoda</taxon>
        <taxon>Crustacea</taxon>
        <taxon>Oligostraca</taxon>
        <taxon>Ostracoda</taxon>
        <taxon>Podocopa</taxon>
        <taxon>Podocopida</taxon>
        <taxon>Cypridocopina</taxon>
        <taxon>Cypridoidea</taxon>
        <taxon>Cyprididae</taxon>
        <taxon>Notodromas</taxon>
    </lineage>
</organism>
<dbReference type="GO" id="GO:0008270">
    <property type="term" value="F:zinc ion binding"/>
    <property type="evidence" value="ECO:0007669"/>
    <property type="project" value="UniProtKB-KW"/>
</dbReference>
<dbReference type="EMBL" id="OA883148">
    <property type="protein sequence ID" value="CAD7278097.1"/>
    <property type="molecule type" value="Genomic_DNA"/>
</dbReference>
<dbReference type="PANTHER" id="PTHR24394:SF29">
    <property type="entry name" value="MYONEURIN"/>
    <property type="match status" value="1"/>
</dbReference>
<dbReference type="Pfam" id="PF00096">
    <property type="entry name" value="zf-C2H2"/>
    <property type="match status" value="2"/>
</dbReference>
<dbReference type="Proteomes" id="UP000678499">
    <property type="component" value="Unassembled WGS sequence"/>
</dbReference>
<dbReference type="InterPro" id="IPR036236">
    <property type="entry name" value="Znf_C2H2_sf"/>
</dbReference>
<reference evidence="10" key="1">
    <citation type="submission" date="2020-11" db="EMBL/GenBank/DDBJ databases">
        <authorList>
            <person name="Tran Van P."/>
        </authorList>
    </citation>
    <scope>NUCLEOTIDE SEQUENCE</scope>
</reference>
<dbReference type="InterPro" id="IPR013087">
    <property type="entry name" value="Znf_C2H2_type"/>
</dbReference>
<dbReference type="GO" id="GO:0005694">
    <property type="term" value="C:chromosome"/>
    <property type="evidence" value="ECO:0007669"/>
    <property type="project" value="UniProtKB-ARBA"/>
</dbReference>
<keyword evidence="2" id="KW-0479">Metal-binding</keyword>
<dbReference type="FunFam" id="3.30.160.60:FF:001732">
    <property type="entry name" value="Zgc:162936"/>
    <property type="match status" value="1"/>
</dbReference>
<protein>
    <recommendedName>
        <fullName evidence="9">C2H2-type domain-containing protein</fullName>
    </recommendedName>
</protein>
<evidence type="ECO:0000313" key="10">
    <source>
        <dbReference type="EMBL" id="CAD7278097.1"/>
    </source>
</evidence>
<feature type="domain" description="C2H2-type" evidence="9">
    <location>
        <begin position="266"/>
        <end position="293"/>
    </location>
</feature>
<feature type="domain" description="C2H2-type" evidence="9">
    <location>
        <begin position="382"/>
        <end position="405"/>
    </location>
</feature>
<dbReference type="Gene3D" id="3.30.160.60">
    <property type="entry name" value="Classic Zinc Finger"/>
    <property type="match status" value="5"/>
</dbReference>
<keyword evidence="4 7" id="KW-0863">Zinc-finger</keyword>
<evidence type="ECO:0000256" key="3">
    <source>
        <dbReference type="ARBA" id="ARBA00022737"/>
    </source>
</evidence>
<dbReference type="GO" id="GO:0045893">
    <property type="term" value="P:positive regulation of DNA-templated transcription"/>
    <property type="evidence" value="ECO:0007669"/>
    <property type="project" value="UniProtKB-ARBA"/>
</dbReference>
<dbReference type="EMBL" id="CAJPEX010001111">
    <property type="protein sequence ID" value="CAG0918249.1"/>
    <property type="molecule type" value="Genomic_DNA"/>
</dbReference>
<dbReference type="PANTHER" id="PTHR24394">
    <property type="entry name" value="ZINC FINGER PROTEIN"/>
    <property type="match status" value="1"/>
</dbReference>
<dbReference type="OrthoDB" id="6376466at2759"/>
<dbReference type="GO" id="GO:0000981">
    <property type="term" value="F:DNA-binding transcription factor activity, RNA polymerase II-specific"/>
    <property type="evidence" value="ECO:0007669"/>
    <property type="project" value="TreeGrafter"/>
</dbReference>
<accession>A0A7R9GD74</accession>
<dbReference type="PROSITE" id="PS50157">
    <property type="entry name" value="ZINC_FINGER_C2H2_2"/>
    <property type="match status" value="5"/>
</dbReference>
<gene>
    <name evidence="10" type="ORF">NMOB1V02_LOCUS5809</name>
</gene>
<evidence type="ECO:0000259" key="9">
    <source>
        <dbReference type="PROSITE" id="PS50157"/>
    </source>
</evidence>
<feature type="region of interest" description="Disordered" evidence="8">
    <location>
        <begin position="111"/>
        <end position="230"/>
    </location>
</feature>
<dbReference type="AlphaFoldDB" id="A0A7R9GD74"/>
<evidence type="ECO:0000256" key="6">
    <source>
        <dbReference type="ARBA" id="ARBA00023242"/>
    </source>
</evidence>
<feature type="domain" description="C2H2-type" evidence="9">
    <location>
        <begin position="294"/>
        <end position="317"/>
    </location>
</feature>
<keyword evidence="6" id="KW-0539">Nucleus</keyword>
<dbReference type="SMART" id="SM00355">
    <property type="entry name" value="ZnF_C2H2"/>
    <property type="match status" value="8"/>
</dbReference>
<dbReference type="GO" id="GO:0043565">
    <property type="term" value="F:sequence-specific DNA binding"/>
    <property type="evidence" value="ECO:0007669"/>
    <property type="project" value="UniProtKB-ARBA"/>
</dbReference>
<comment type="subcellular location">
    <subcellularLocation>
        <location evidence="1">Nucleus</location>
    </subcellularLocation>
</comment>
<sequence length="538" mass="61106">MECVVCGRSLKPDGCVLTTTTRLPYSNRNIRDFLDEYSVLLSKCGKDTWLCFDCWTLVARCDELQNTVENFIGSLRSSHQRKQLRGTETLPEVKIEFEEVVCKPDHFLEPAASSIPSEDADQSMEESVTKLAADENDPLAEKEAKRKTRASKFQTEGSEISEKTPREKVKKVTRNRKLRKEVPVEVPESDEENEASVDTFSLPDSDSGEDSSGSDYTPEESRASDSKSGQFCPECKISVLGLDFAKHLKDAHPNSTKKKPVALQLLKCDQCSYANPNRRNLAFHKQYHHAEAKHPCGQCGRGFKRKRDLIAHEHKEHLKIPLVRCEDCGKEFNSTSGLRMHRMRHHSDQPVPTRFCAECGLEVAIDVFPVHMARHRHKDKTYPCPHCDKVFLTGAYVRVHVAKVHGIGQVKLKSRDIPKQCTECGVQMKGDEFFRAHMFTEHGIELPGLRRLDCEYCDRVFYKKRSYDFHVMEHTGEKPYKCDLCGYCARRPGNIWSHKKFKHKIISGQKKAEAKSENDPSSATDTAVAIGDDADKSQ</sequence>
<keyword evidence="3" id="KW-0677">Repeat</keyword>
<keyword evidence="5" id="KW-0862">Zinc</keyword>
<feature type="domain" description="C2H2-type" evidence="9">
    <location>
        <begin position="452"/>
        <end position="479"/>
    </location>
</feature>
<dbReference type="SUPFAM" id="SSF57667">
    <property type="entry name" value="beta-beta-alpha zinc fingers"/>
    <property type="match status" value="4"/>
</dbReference>
<name>A0A7R9GD74_9CRUS</name>
<evidence type="ECO:0000256" key="5">
    <source>
        <dbReference type="ARBA" id="ARBA00022833"/>
    </source>
</evidence>
<feature type="region of interest" description="Disordered" evidence="8">
    <location>
        <begin position="508"/>
        <end position="538"/>
    </location>
</feature>
<dbReference type="PROSITE" id="PS00028">
    <property type="entry name" value="ZINC_FINGER_C2H2_1"/>
    <property type="match status" value="5"/>
</dbReference>
<feature type="domain" description="C2H2-type" evidence="9">
    <location>
        <begin position="323"/>
        <end position="350"/>
    </location>
</feature>
<evidence type="ECO:0000256" key="4">
    <source>
        <dbReference type="ARBA" id="ARBA00022771"/>
    </source>
</evidence>
<evidence type="ECO:0000256" key="2">
    <source>
        <dbReference type="ARBA" id="ARBA00022723"/>
    </source>
</evidence>
<evidence type="ECO:0000256" key="7">
    <source>
        <dbReference type="PROSITE-ProRule" id="PRU00042"/>
    </source>
</evidence>
<evidence type="ECO:0000256" key="8">
    <source>
        <dbReference type="SAM" id="MobiDB-lite"/>
    </source>
</evidence>
<dbReference type="GO" id="GO:0005634">
    <property type="term" value="C:nucleus"/>
    <property type="evidence" value="ECO:0007669"/>
    <property type="project" value="UniProtKB-SubCell"/>
</dbReference>
<evidence type="ECO:0000313" key="11">
    <source>
        <dbReference type="Proteomes" id="UP000678499"/>
    </source>
</evidence>
<proteinExistence type="predicted"/>
<evidence type="ECO:0000256" key="1">
    <source>
        <dbReference type="ARBA" id="ARBA00004123"/>
    </source>
</evidence>
<feature type="compositionally biased region" description="Basic residues" evidence="8">
    <location>
        <begin position="168"/>
        <end position="179"/>
    </location>
</feature>
<keyword evidence="11" id="KW-1185">Reference proteome</keyword>